<dbReference type="EMBL" id="JBHRYR010000003">
    <property type="protein sequence ID" value="MFC3853609.1"/>
    <property type="molecule type" value="Genomic_DNA"/>
</dbReference>
<dbReference type="Proteomes" id="UP001595617">
    <property type="component" value="Unassembled WGS sequence"/>
</dbReference>
<evidence type="ECO:0000313" key="5">
    <source>
        <dbReference type="EMBL" id="MFC3853609.1"/>
    </source>
</evidence>
<gene>
    <name evidence="5" type="ORF">ACFOOG_12250</name>
</gene>
<dbReference type="Pfam" id="PF01553">
    <property type="entry name" value="Acyltransferase"/>
    <property type="match status" value="1"/>
</dbReference>
<protein>
    <submittedName>
        <fullName evidence="5">1-acyl-sn-glycerol-3-phosphate acyltransferase</fullName>
    </submittedName>
</protein>
<sequence>MNNNKQAHYNHPSTSLTQSTCRLLLRWLGWNIAPFPDVKKAVAIGGPHTSNWDGIIGLMGASAIGIPATIMIKDSLFFWPMGALLRRFGAIPINRGQAGSVVEQAVEQFRQRDKLVLVVTPEGTRSNAAAWKTGFYRIAKEAKVPVVVATADYVKKEVTYPAVFMPTDNQEADFAQFHTWFASVTPRHPERLSAPVKERYLARINQKTPD</sequence>
<evidence type="ECO:0000256" key="1">
    <source>
        <dbReference type="ARBA" id="ARBA00005189"/>
    </source>
</evidence>
<accession>A0ABV7ZZV1</accession>
<keyword evidence="2" id="KW-0808">Transferase</keyword>
<feature type="domain" description="Phospholipid/glycerol acyltransferase" evidence="4">
    <location>
        <begin position="42"/>
        <end position="154"/>
    </location>
</feature>
<evidence type="ECO:0000259" key="4">
    <source>
        <dbReference type="SMART" id="SM00563"/>
    </source>
</evidence>
<dbReference type="PANTHER" id="PTHR10434">
    <property type="entry name" value="1-ACYL-SN-GLYCEROL-3-PHOSPHATE ACYLTRANSFERASE"/>
    <property type="match status" value="1"/>
</dbReference>
<dbReference type="SMART" id="SM00563">
    <property type="entry name" value="PlsC"/>
    <property type="match status" value="1"/>
</dbReference>
<reference evidence="6" key="1">
    <citation type="journal article" date="2019" name="Int. J. Syst. Evol. Microbiol.">
        <title>The Global Catalogue of Microorganisms (GCM) 10K type strain sequencing project: providing services to taxonomists for standard genome sequencing and annotation.</title>
        <authorList>
            <consortium name="The Broad Institute Genomics Platform"/>
            <consortium name="The Broad Institute Genome Sequencing Center for Infectious Disease"/>
            <person name="Wu L."/>
            <person name="Ma J."/>
        </authorList>
    </citation>
    <scope>NUCLEOTIDE SEQUENCE [LARGE SCALE GENOMIC DNA]</scope>
    <source>
        <strain evidence="6">IBRC 10765</strain>
    </source>
</reference>
<evidence type="ECO:0000256" key="3">
    <source>
        <dbReference type="ARBA" id="ARBA00023315"/>
    </source>
</evidence>
<proteinExistence type="predicted"/>
<evidence type="ECO:0000256" key="2">
    <source>
        <dbReference type="ARBA" id="ARBA00022679"/>
    </source>
</evidence>
<keyword evidence="3 5" id="KW-0012">Acyltransferase</keyword>
<dbReference type="InterPro" id="IPR002123">
    <property type="entry name" value="Plipid/glycerol_acylTrfase"/>
</dbReference>
<organism evidence="5 6">
    <name type="scientific">Saccharospirillum mangrovi</name>
    <dbReference type="NCBI Taxonomy" id="2161747"/>
    <lineage>
        <taxon>Bacteria</taxon>
        <taxon>Pseudomonadati</taxon>
        <taxon>Pseudomonadota</taxon>
        <taxon>Gammaproteobacteria</taxon>
        <taxon>Oceanospirillales</taxon>
        <taxon>Saccharospirillaceae</taxon>
        <taxon>Saccharospirillum</taxon>
    </lineage>
</organism>
<dbReference type="SUPFAM" id="SSF69593">
    <property type="entry name" value="Glycerol-3-phosphate (1)-acyltransferase"/>
    <property type="match status" value="1"/>
</dbReference>
<evidence type="ECO:0000313" key="6">
    <source>
        <dbReference type="Proteomes" id="UP001595617"/>
    </source>
</evidence>
<dbReference type="GO" id="GO:0016746">
    <property type="term" value="F:acyltransferase activity"/>
    <property type="evidence" value="ECO:0007669"/>
    <property type="project" value="UniProtKB-KW"/>
</dbReference>
<name>A0ABV7ZZV1_9GAMM</name>
<comment type="caution">
    <text evidence="5">The sequence shown here is derived from an EMBL/GenBank/DDBJ whole genome shotgun (WGS) entry which is preliminary data.</text>
</comment>
<dbReference type="RefSeq" id="WP_380696927.1">
    <property type="nucleotide sequence ID" value="NZ_JBHRYR010000003.1"/>
</dbReference>
<dbReference type="PANTHER" id="PTHR10434:SF9">
    <property type="entry name" value="PHOSPHOLIPID_GLYCEROL ACYLTRANSFERASE DOMAIN-CONTAINING PROTEIN"/>
    <property type="match status" value="1"/>
</dbReference>
<keyword evidence="6" id="KW-1185">Reference proteome</keyword>
<comment type="pathway">
    <text evidence="1">Lipid metabolism.</text>
</comment>